<gene>
    <name evidence="6" type="ORF">OSTQU699_LOCUS3558</name>
</gene>
<evidence type="ECO:0000259" key="5">
    <source>
        <dbReference type="PROSITE" id="PS50240"/>
    </source>
</evidence>
<dbReference type="Gene3D" id="2.40.10.10">
    <property type="entry name" value="Trypsin-like serine proteases"/>
    <property type="match status" value="1"/>
</dbReference>
<protein>
    <recommendedName>
        <fullName evidence="5">Peptidase S1 domain-containing protein</fullName>
    </recommendedName>
</protein>
<dbReference type="PRINTS" id="PR00722">
    <property type="entry name" value="CHYMOTRYPSIN"/>
</dbReference>
<keyword evidence="7" id="KW-1185">Reference proteome</keyword>
<keyword evidence="3" id="KW-0645">Protease</keyword>
<dbReference type="PROSITE" id="PS50240">
    <property type="entry name" value="TRYPSIN_DOM"/>
    <property type="match status" value="1"/>
</dbReference>
<sequence length="304" mass="32230">MKASWGDAIVLIALWVATAGFWQVTGNTVHQEVQHTRQLQQNATAFISNGVDAECGRHPYMVSLRSTNNVHKCGGVLVGPKWVLTAAHCVDPNDPGSTGTTPIIFIGACNLDDLVNENGVVETVLPKKAFIHEEWDGKVENGNDIALLKLRKRSQHAHAGLPMDNHVIRGASRLVTLGWGLGSSRAKVLQQVTMEAIESGECGAPDAWGSVITESMVCGQGVDGGNVCEGDSGGPLIEAHAPDGNLSAGNPSVDIIVGLTSFGESNCEDPRLPSVFTRISSFRPWIEAQMGVSIVSAANKALKH</sequence>
<organism evidence="6 7">
    <name type="scientific">Ostreobium quekettii</name>
    <dbReference type="NCBI Taxonomy" id="121088"/>
    <lineage>
        <taxon>Eukaryota</taxon>
        <taxon>Viridiplantae</taxon>
        <taxon>Chlorophyta</taxon>
        <taxon>core chlorophytes</taxon>
        <taxon>Ulvophyceae</taxon>
        <taxon>TCBD clade</taxon>
        <taxon>Bryopsidales</taxon>
        <taxon>Ostreobineae</taxon>
        <taxon>Ostreobiaceae</taxon>
        <taxon>Ostreobium</taxon>
    </lineage>
</organism>
<dbReference type="Proteomes" id="UP000708148">
    <property type="component" value="Unassembled WGS sequence"/>
</dbReference>
<accession>A0A8S1ITX0</accession>
<dbReference type="InterPro" id="IPR018114">
    <property type="entry name" value="TRYPSIN_HIS"/>
</dbReference>
<keyword evidence="3" id="KW-0720">Serine protease</keyword>
<dbReference type="GO" id="GO:0006508">
    <property type="term" value="P:proteolysis"/>
    <property type="evidence" value="ECO:0007669"/>
    <property type="project" value="UniProtKB-KW"/>
</dbReference>
<reference evidence="6" key="1">
    <citation type="submission" date="2020-12" db="EMBL/GenBank/DDBJ databases">
        <authorList>
            <person name="Iha C."/>
        </authorList>
    </citation>
    <scope>NUCLEOTIDE SEQUENCE</scope>
</reference>
<dbReference type="Pfam" id="PF00089">
    <property type="entry name" value="Trypsin"/>
    <property type="match status" value="1"/>
</dbReference>
<comment type="caution">
    <text evidence="6">The sequence shown here is derived from an EMBL/GenBank/DDBJ whole genome shotgun (WGS) entry which is preliminary data.</text>
</comment>
<evidence type="ECO:0000256" key="3">
    <source>
        <dbReference type="RuleBase" id="RU363034"/>
    </source>
</evidence>
<dbReference type="GO" id="GO:0004252">
    <property type="term" value="F:serine-type endopeptidase activity"/>
    <property type="evidence" value="ECO:0007669"/>
    <property type="project" value="InterPro"/>
</dbReference>
<dbReference type="PANTHER" id="PTHR24276">
    <property type="entry name" value="POLYSERASE-RELATED"/>
    <property type="match status" value="1"/>
</dbReference>
<feature type="chain" id="PRO_5035892730" description="Peptidase S1 domain-containing protein" evidence="4">
    <location>
        <begin position="20"/>
        <end position="304"/>
    </location>
</feature>
<dbReference type="SMART" id="SM00020">
    <property type="entry name" value="Tryp_SPc"/>
    <property type="match status" value="1"/>
</dbReference>
<dbReference type="CDD" id="cd00190">
    <property type="entry name" value="Tryp_SPc"/>
    <property type="match status" value="1"/>
</dbReference>
<comment type="similarity">
    <text evidence="1">Belongs to the peptidase S1 family.</text>
</comment>
<feature type="domain" description="Peptidase S1" evidence="5">
    <location>
        <begin position="47"/>
        <end position="291"/>
    </location>
</feature>
<dbReference type="OrthoDB" id="545839at2759"/>
<dbReference type="InterPro" id="IPR043504">
    <property type="entry name" value="Peptidase_S1_PA_chymotrypsin"/>
</dbReference>
<dbReference type="InterPro" id="IPR050430">
    <property type="entry name" value="Peptidase_S1"/>
</dbReference>
<keyword evidence="3" id="KW-0378">Hydrolase</keyword>
<name>A0A8S1ITX0_9CHLO</name>
<dbReference type="SUPFAM" id="SSF50494">
    <property type="entry name" value="Trypsin-like serine proteases"/>
    <property type="match status" value="1"/>
</dbReference>
<keyword evidence="4" id="KW-0732">Signal</keyword>
<dbReference type="PANTHER" id="PTHR24276:SF98">
    <property type="entry name" value="FI18310P1-RELATED"/>
    <property type="match status" value="1"/>
</dbReference>
<dbReference type="InterPro" id="IPR009003">
    <property type="entry name" value="Peptidase_S1_PA"/>
</dbReference>
<dbReference type="EMBL" id="CAJHUC010000782">
    <property type="protein sequence ID" value="CAD7698198.1"/>
    <property type="molecule type" value="Genomic_DNA"/>
</dbReference>
<evidence type="ECO:0000256" key="1">
    <source>
        <dbReference type="ARBA" id="ARBA00007664"/>
    </source>
</evidence>
<proteinExistence type="inferred from homology"/>
<evidence type="ECO:0000313" key="7">
    <source>
        <dbReference type="Proteomes" id="UP000708148"/>
    </source>
</evidence>
<evidence type="ECO:0000256" key="2">
    <source>
        <dbReference type="ARBA" id="ARBA00023157"/>
    </source>
</evidence>
<evidence type="ECO:0000256" key="4">
    <source>
        <dbReference type="SAM" id="SignalP"/>
    </source>
</evidence>
<dbReference type="InterPro" id="IPR001314">
    <property type="entry name" value="Peptidase_S1A"/>
</dbReference>
<dbReference type="PROSITE" id="PS00135">
    <property type="entry name" value="TRYPSIN_SER"/>
    <property type="match status" value="1"/>
</dbReference>
<dbReference type="InterPro" id="IPR001254">
    <property type="entry name" value="Trypsin_dom"/>
</dbReference>
<dbReference type="InterPro" id="IPR033116">
    <property type="entry name" value="TRYPSIN_SER"/>
</dbReference>
<dbReference type="AlphaFoldDB" id="A0A8S1ITX0"/>
<evidence type="ECO:0000313" key="6">
    <source>
        <dbReference type="EMBL" id="CAD7698198.1"/>
    </source>
</evidence>
<keyword evidence="2" id="KW-1015">Disulfide bond</keyword>
<dbReference type="PROSITE" id="PS00134">
    <property type="entry name" value="TRYPSIN_HIS"/>
    <property type="match status" value="1"/>
</dbReference>
<feature type="signal peptide" evidence="4">
    <location>
        <begin position="1"/>
        <end position="19"/>
    </location>
</feature>